<dbReference type="InterPro" id="IPR050266">
    <property type="entry name" value="AB_hydrolase_sf"/>
</dbReference>
<dbReference type="InterPro" id="IPR029058">
    <property type="entry name" value="AB_hydrolase_fold"/>
</dbReference>
<dbReference type="InterPro" id="IPR002410">
    <property type="entry name" value="Peptidase_S33"/>
</dbReference>
<keyword evidence="3" id="KW-0732">Signal</keyword>
<name>A0A344J7H3_9GAMM</name>
<organism evidence="5 6">
    <name type="scientific">Solilutibacter oculi</name>
    <dbReference type="NCBI Taxonomy" id="2698682"/>
    <lineage>
        <taxon>Bacteria</taxon>
        <taxon>Pseudomonadati</taxon>
        <taxon>Pseudomonadota</taxon>
        <taxon>Gammaproteobacteria</taxon>
        <taxon>Lysobacterales</taxon>
        <taxon>Lysobacteraceae</taxon>
        <taxon>Solilutibacter</taxon>
    </lineage>
</organism>
<proteinExistence type="inferred from homology"/>
<dbReference type="GO" id="GO:0016020">
    <property type="term" value="C:membrane"/>
    <property type="evidence" value="ECO:0007669"/>
    <property type="project" value="TreeGrafter"/>
</dbReference>
<dbReference type="InterPro" id="IPR000073">
    <property type="entry name" value="AB_hydrolase_1"/>
</dbReference>
<evidence type="ECO:0000313" key="5">
    <source>
        <dbReference type="EMBL" id="AXA84983.1"/>
    </source>
</evidence>
<dbReference type="PANTHER" id="PTHR43798">
    <property type="entry name" value="MONOACYLGLYCEROL LIPASE"/>
    <property type="match status" value="1"/>
</dbReference>
<reference evidence="6" key="1">
    <citation type="submission" date="2018-05" db="EMBL/GenBank/DDBJ databases">
        <title>Luteimonas pekinense sp. nov., isolated from human Meibomian gland secretions, Beijing, China.</title>
        <authorList>
            <person name="Wen T."/>
            <person name="Bai H."/>
            <person name="Lv H."/>
        </authorList>
    </citation>
    <scope>NUCLEOTIDE SEQUENCE [LARGE SCALE GENOMIC DNA]</scope>
    <source>
        <strain evidence="6">83-4</strain>
    </source>
</reference>
<protein>
    <recommendedName>
        <fullName evidence="4">AB hydrolase-1 domain-containing protein</fullName>
    </recommendedName>
</protein>
<keyword evidence="2" id="KW-0378">Hydrolase</keyword>
<feature type="domain" description="AB hydrolase-1" evidence="4">
    <location>
        <begin position="72"/>
        <end position="315"/>
    </location>
</feature>
<dbReference type="PANTHER" id="PTHR43798:SF33">
    <property type="entry name" value="HYDROLASE, PUTATIVE (AFU_ORTHOLOGUE AFUA_2G14860)-RELATED"/>
    <property type="match status" value="1"/>
</dbReference>
<evidence type="ECO:0000256" key="2">
    <source>
        <dbReference type="ARBA" id="ARBA00022801"/>
    </source>
</evidence>
<sequence length="335" mass="36169">MTRAAPRRKNEAIPINPRNGPMKALSATLLALALFAPHAQAGTPLAAGAGEITTDDGVRLHYTVGGQGPVALFLHGGPGSGAESFRALAGPVLGGDYTVVWLDQRGSGASASAANGDYALQRQIADFEQVRKALKVDRWTVVGYSFGGLMAQAYTLQSPGTTQSLVLINALLNLPQSMQSTTAYGRTLLPDPMVQAIDAAGEPHQQYFSTLALLQKAKQDWRLQYASGQSRDRALAVLERMPARNHDMGQKMFQAGPGAYFHDWGSEAPKVQVPVLLIAGEEDHVVGEHAHMQWRFPHKTEVLLPGRHNVVVEAPARVQQAIHRFARDTRVPAPR</sequence>
<dbReference type="Gene3D" id="3.40.50.1820">
    <property type="entry name" value="alpha/beta hydrolase"/>
    <property type="match status" value="1"/>
</dbReference>
<dbReference type="AlphaFoldDB" id="A0A344J7H3"/>
<evidence type="ECO:0000259" key="4">
    <source>
        <dbReference type="Pfam" id="PF00561"/>
    </source>
</evidence>
<dbReference type="KEGG" id="lue:DCD74_10095"/>
<dbReference type="OrthoDB" id="9780765at2"/>
<evidence type="ECO:0000313" key="6">
    <source>
        <dbReference type="Proteomes" id="UP000251842"/>
    </source>
</evidence>
<dbReference type="GO" id="GO:0008233">
    <property type="term" value="F:peptidase activity"/>
    <property type="evidence" value="ECO:0007669"/>
    <property type="project" value="InterPro"/>
</dbReference>
<dbReference type="Pfam" id="PF00561">
    <property type="entry name" value="Abhydrolase_1"/>
    <property type="match status" value="1"/>
</dbReference>
<gene>
    <name evidence="5" type="ORF">DCD74_10095</name>
</gene>
<accession>A0A344J7H3</accession>
<feature type="signal peptide" evidence="3">
    <location>
        <begin position="1"/>
        <end position="41"/>
    </location>
</feature>
<dbReference type="PRINTS" id="PR00793">
    <property type="entry name" value="PROAMNOPTASE"/>
</dbReference>
<evidence type="ECO:0000256" key="1">
    <source>
        <dbReference type="ARBA" id="ARBA00010088"/>
    </source>
</evidence>
<feature type="chain" id="PRO_5016558389" description="AB hydrolase-1 domain-containing protein" evidence="3">
    <location>
        <begin position="42"/>
        <end position="335"/>
    </location>
</feature>
<evidence type="ECO:0000256" key="3">
    <source>
        <dbReference type="SAM" id="SignalP"/>
    </source>
</evidence>
<dbReference type="EMBL" id="CP029556">
    <property type="protein sequence ID" value="AXA84983.1"/>
    <property type="molecule type" value="Genomic_DNA"/>
</dbReference>
<dbReference type="Proteomes" id="UP000251842">
    <property type="component" value="Chromosome"/>
</dbReference>
<keyword evidence="6" id="KW-1185">Reference proteome</keyword>
<dbReference type="GO" id="GO:0006508">
    <property type="term" value="P:proteolysis"/>
    <property type="evidence" value="ECO:0007669"/>
    <property type="project" value="InterPro"/>
</dbReference>
<comment type="similarity">
    <text evidence="1">Belongs to the peptidase S33 family.</text>
</comment>
<dbReference type="SUPFAM" id="SSF53474">
    <property type="entry name" value="alpha/beta-Hydrolases"/>
    <property type="match status" value="1"/>
</dbReference>